<name>V8NLU1_OPHHA</name>
<protein>
    <submittedName>
        <fullName evidence="2">Uncharacterized protein</fullName>
    </submittedName>
</protein>
<reference evidence="2 3" key="1">
    <citation type="journal article" date="2013" name="Proc. Natl. Acad. Sci. U.S.A.">
        <title>The king cobra genome reveals dynamic gene evolution and adaptation in the snake venom system.</title>
        <authorList>
            <person name="Vonk F.J."/>
            <person name="Casewell N.R."/>
            <person name="Henkel C.V."/>
            <person name="Heimberg A.M."/>
            <person name="Jansen H.J."/>
            <person name="McCleary R.J."/>
            <person name="Kerkkamp H.M."/>
            <person name="Vos R.A."/>
            <person name="Guerreiro I."/>
            <person name="Calvete J.J."/>
            <person name="Wuster W."/>
            <person name="Woods A.E."/>
            <person name="Logan J.M."/>
            <person name="Harrison R.A."/>
            <person name="Castoe T.A."/>
            <person name="de Koning A.P."/>
            <person name="Pollock D.D."/>
            <person name="Yandell M."/>
            <person name="Calderon D."/>
            <person name="Renjifo C."/>
            <person name="Currier R.B."/>
            <person name="Salgado D."/>
            <person name="Pla D."/>
            <person name="Sanz L."/>
            <person name="Hyder A.S."/>
            <person name="Ribeiro J.M."/>
            <person name="Arntzen J.W."/>
            <person name="van den Thillart G.E."/>
            <person name="Boetzer M."/>
            <person name="Pirovano W."/>
            <person name="Dirks R.P."/>
            <person name="Spaink H.P."/>
            <person name="Duboule D."/>
            <person name="McGlinn E."/>
            <person name="Kini R.M."/>
            <person name="Richardson M.K."/>
        </authorList>
    </citation>
    <scope>NUCLEOTIDE SEQUENCE</scope>
    <source>
        <tissue evidence="2">Blood</tissue>
    </source>
</reference>
<feature type="non-terminal residue" evidence="2">
    <location>
        <position position="1"/>
    </location>
</feature>
<dbReference type="AlphaFoldDB" id="V8NLU1"/>
<accession>V8NLU1</accession>
<feature type="compositionally biased region" description="Basic and acidic residues" evidence="1">
    <location>
        <begin position="178"/>
        <end position="188"/>
    </location>
</feature>
<comment type="caution">
    <text evidence="2">The sequence shown here is derived from an EMBL/GenBank/DDBJ whole genome shotgun (WGS) entry which is preliminary data.</text>
</comment>
<proteinExistence type="predicted"/>
<gene>
    <name evidence="2" type="ORF">L345_11763</name>
</gene>
<feature type="region of interest" description="Disordered" evidence="1">
    <location>
        <begin position="239"/>
        <end position="285"/>
    </location>
</feature>
<sequence length="285" mass="31810">MPELIIRSLQRIALLPSKALDGSRKIRKQAEVEFLKKGCSAVIESVRVTQSGEELTSGMACLQKLWMLHHWRFLRAWAGICSKLPCKLPQAGHPGGAVHQSIFSWSCGWPPTSTPSTATSRLGFFSRPAWTNMGCWAGGWTIERGVSNLQLWSRMWLFGPSAVAPCWVIPVGHSSPGLRRERDRETHFPRKTLGATKPGDIELAKPTQAFVAPGVFFSMGNGSKWLFECLRLQTPGLEDLQREGRKPGKDKNKIVQEGKKEGRKRNGSVRQRDGGKEGKMKKKEH</sequence>
<feature type="compositionally biased region" description="Basic and acidic residues" evidence="1">
    <location>
        <begin position="239"/>
        <end position="260"/>
    </location>
</feature>
<evidence type="ECO:0000313" key="3">
    <source>
        <dbReference type="Proteomes" id="UP000018936"/>
    </source>
</evidence>
<organism evidence="2 3">
    <name type="scientific">Ophiophagus hannah</name>
    <name type="common">King cobra</name>
    <name type="synonym">Naja hannah</name>
    <dbReference type="NCBI Taxonomy" id="8665"/>
    <lineage>
        <taxon>Eukaryota</taxon>
        <taxon>Metazoa</taxon>
        <taxon>Chordata</taxon>
        <taxon>Craniata</taxon>
        <taxon>Vertebrata</taxon>
        <taxon>Euteleostomi</taxon>
        <taxon>Lepidosauria</taxon>
        <taxon>Squamata</taxon>
        <taxon>Bifurcata</taxon>
        <taxon>Unidentata</taxon>
        <taxon>Episquamata</taxon>
        <taxon>Toxicofera</taxon>
        <taxon>Serpentes</taxon>
        <taxon>Colubroidea</taxon>
        <taxon>Elapidae</taxon>
        <taxon>Elapinae</taxon>
        <taxon>Ophiophagus</taxon>
    </lineage>
</organism>
<keyword evidence="3" id="KW-1185">Reference proteome</keyword>
<evidence type="ECO:0000313" key="2">
    <source>
        <dbReference type="EMBL" id="ETE62482.1"/>
    </source>
</evidence>
<evidence type="ECO:0000256" key="1">
    <source>
        <dbReference type="SAM" id="MobiDB-lite"/>
    </source>
</evidence>
<dbReference type="Proteomes" id="UP000018936">
    <property type="component" value="Unassembled WGS sequence"/>
</dbReference>
<feature type="region of interest" description="Disordered" evidence="1">
    <location>
        <begin position="178"/>
        <end position="198"/>
    </location>
</feature>
<dbReference type="EMBL" id="AZIM01003218">
    <property type="protein sequence ID" value="ETE62482.1"/>
    <property type="molecule type" value="Genomic_DNA"/>
</dbReference>